<comment type="caution">
    <text evidence="1">The sequence shown here is derived from an EMBL/GenBank/DDBJ whole genome shotgun (WGS) entry which is preliminary data.</text>
</comment>
<name>A0A1R1XQW3_9FUNG</name>
<dbReference type="Proteomes" id="UP000187283">
    <property type="component" value="Unassembled WGS sequence"/>
</dbReference>
<feature type="non-terminal residue" evidence="1">
    <location>
        <position position="17"/>
    </location>
</feature>
<dbReference type="EMBL" id="LSSN01002159">
    <property type="protein sequence ID" value="OMJ17021.1"/>
    <property type="molecule type" value="Genomic_DNA"/>
</dbReference>
<sequence length="17" mass="1867">MPAHISSAFHASFSTIY</sequence>
<evidence type="ECO:0000313" key="1">
    <source>
        <dbReference type="EMBL" id="OMJ17021.1"/>
    </source>
</evidence>
<dbReference type="AlphaFoldDB" id="A0A1R1XQW3"/>
<evidence type="ECO:0000313" key="2">
    <source>
        <dbReference type="Proteomes" id="UP000187283"/>
    </source>
</evidence>
<gene>
    <name evidence="1" type="ORF">AYI70_g6233</name>
</gene>
<keyword evidence="2" id="KW-1185">Reference proteome</keyword>
<organism evidence="1 2">
    <name type="scientific">Smittium culicis</name>
    <dbReference type="NCBI Taxonomy" id="133412"/>
    <lineage>
        <taxon>Eukaryota</taxon>
        <taxon>Fungi</taxon>
        <taxon>Fungi incertae sedis</taxon>
        <taxon>Zoopagomycota</taxon>
        <taxon>Kickxellomycotina</taxon>
        <taxon>Harpellomycetes</taxon>
        <taxon>Harpellales</taxon>
        <taxon>Legeriomycetaceae</taxon>
        <taxon>Smittium</taxon>
    </lineage>
</organism>
<reference evidence="1 2" key="1">
    <citation type="submission" date="2017-01" db="EMBL/GenBank/DDBJ databases">
        <authorList>
            <person name="Mah S.A."/>
            <person name="Swanson W.J."/>
            <person name="Moy G.W."/>
            <person name="Vacquier V.D."/>
        </authorList>
    </citation>
    <scope>NUCLEOTIDE SEQUENCE [LARGE SCALE GENOMIC DNA]</scope>
    <source>
        <strain evidence="1 2">GSMNP</strain>
    </source>
</reference>
<accession>A0A1R1XQW3</accession>
<protein>
    <submittedName>
        <fullName evidence="1">Uncharacterized protein</fullName>
    </submittedName>
</protein>
<proteinExistence type="predicted"/>